<dbReference type="EMBL" id="SDOV01000002">
    <property type="protein sequence ID" value="KAH7644074.1"/>
    <property type="molecule type" value="Genomic_DNA"/>
</dbReference>
<protein>
    <submittedName>
        <fullName evidence="3">Uncharacterized protein</fullName>
    </submittedName>
</protein>
<feature type="transmembrane region" description="Helical" evidence="1">
    <location>
        <begin position="7"/>
        <end position="26"/>
    </location>
</feature>
<comment type="caution">
    <text evidence="3">The sequence shown here is derived from an EMBL/GenBank/DDBJ whole genome shotgun (WGS) entry which is preliminary data.</text>
</comment>
<reference evidence="3" key="4">
    <citation type="journal article" date="2022" name="Res Sq">
        <title>Comparative Genomics Reveals Insights into the Divergent Evolution of Astigmatic Mites and Household Pest Adaptations.</title>
        <authorList>
            <person name="Xiong Q."/>
            <person name="Wan A.T.-Y."/>
            <person name="Liu X.-Y."/>
            <person name="Fung C.S.-H."/>
            <person name="Xiao X."/>
            <person name="Malainual N."/>
            <person name="Hou J."/>
            <person name="Wang L."/>
            <person name="Wang M."/>
            <person name="Yang K."/>
            <person name="Cui Y."/>
            <person name="Leung E."/>
            <person name="Nong W."/>
            <person name="Shin S.-K."/>
            <person name="Au S."/>
            <person name="Jeong K.Y."/>
            <person name="Chew F.T."/>
            <person name="Hui J."/>
            <person name="Leung T.F."/>
            <person name="Tungtrongchitr A."/>
            <person name="Zhong N."/>
            <person name="Liu Z."/>
            <person name="Tsui S."/>
        </authorList>
    </citation>
    <scope>NUCLEOTIDE SEQUENCE</scope>
    <source>
        <strain evidence="3">Derf</strain>
        <tissue evidence="3">Whole organism</tissue>
    </source>
</reference>
<sequence length="153" mass="18054">MSVKIKFDNALMAISITILIIMIMLLCQPSYHKIRVHLYPSPKDSIEQIETIAQLTKALYPYVGFLKTINERIRQTANDHDGRQMLLEEIRRKQSEVEIIKGRIYEIIETVPYRSQEDSIELNINLQNCRTFIRICEDFIRDYFPSNGFEQNI</sequence>
<evidence type="ECO:0000313" key="3">
    <source>
        <dbReference type="EMBL" id="KAH9494112.1"/>
    </source>
</evidence>
<reference evidence="3" key="1">
    <citation type="submission" date="2013-05" db="EMBL/GenBank/DDBJ databases">
        <authorList>
            <person name="Yim A.K.Y."/>
            <person name="Chan T.F."/>
            <person name="Ji K.M."/>
            <person name="Liu X.Y."/>
            <person name="Zhou J.W."/>
            <person name="Li R.Q."/>
            <person name="Yang K.Y."/>
            <person name="Li J."/>
            <person name="Li M."/>
            <person name="Law P.T.W."/>
            <person name="Wu Y.L."/>
            <person name="Cai Z.L."/>
            <person name="Qin H."/>
            <person name="Bao Y."/>
            <person name="Leung R.K.K."/>
            <person name="Ng P.K.S."/>
            <person name="Zou J."/>
            <person name="Zhong X.J."/>
            <person name="Ran P.X."/>
            <person name="Zhong N.S."/>
            <person name="Liu Z.G."/>
            <person name="Tsui S.K.W."/>
        </authorList>
    </citation>
    <scope>NUCLEOTIDE SEQUENCE</scope>
    <source>
        <strain evidence="3">Derf</strain>
        <tissue evidence="3">Whole organism</tissue>
    </source>
</reference>
<dbReference type="EMBL" id="ASGP02000008">
    <property type="protein sequence ID" value="KAH9494112.1"/>
    <property type="molecule type" value="Genomic_DNA"/>
</dbReference>
<accession>A0A922L1N1</accession>
<keyword evidence="4" id="KW-1185">Reference proteome</keyword>
<organism evidence="3 4">
    <name type="scientific">Dermatophagoides farinae</name>
    <name type="common">American house dust mite</name>
    <dbReference type="NCBI Taxonomy" id="6954"/>
    <lineage>
        <taxon>Eukaryota</taxon>
        <taxon>Metazoa</taxon>
        <taxon>Ecdysozoa</taxon>
        <taxon>Arthropoda</taxon>
        <taxon>Chelicerata</taxon>
        <taxon>Arachnida</taxon>
        <taxon>Acari</taxon>
        <taxon>Acariformes</taxon>
        <taxon>Sarcoptiformes</taxon>
        <taxon>Astigmata</taxon>
        <taxon>Psoroptidia</taxon>
        <taxon>Analgoidea</taxon>
        <taxon>Pyroglyphidae</taxon>
        <taxon>Dermatophagoidinae</taxon>
        <taxon>Dermatophagoides</taxon>
    </lineage>
</organism>
<evidence type="ECO:0000313" key="2">
    <source>
        <dbReference type="EMBL" id="KAH7644074.1"/>
    </source>
</evidence>
<evidence type="ECO:0000256" key="1">
    <source>
        <dbReference type="SAM" id="Phobius"/>
    </source>
</evidence>
<dbReference type="AlphaFoldDB" id="A0A922L1N1"/>
<name>A0A922L1N1_DERFA</name>
<dbReference type="Proteomes" id="UP000790347">
    <property type="component" value="Unassembled WGS sequence"/>
</dbReference>
<reference evidence="2" key="2">
    <citation type="submission" date="2020-06" db="EMBL/GenBank/DDBJ databases">
        <authorList>
            <person name="Ji K."/>
            <person name="Li J."/>
        </authorList>
    </citation>
    <scope>NUCLEOTIDE SEQUENCE</scope>
    <source>
        <strain evidence="2">JKM2019</strain>
        <tissue evidence="2">Whole body</tissue>
    </source>
</reference>
<keyword evidence="1" id="KW-1133">Transmembrane helix</keyword>
<keyword evidence="1" id="KW-0472">Membrane</keyword>
<proteinExistence type="predicted"/>
<dbReference type="OrthoDB" id="10426963at2759"/>
<keyword evidence="1" id="KW-0812">Transmembrane</keyword>
<gene>
    <name evidence="3" type="ORF">DERF_014827</name>
    <name evidence="2" type="ORF">HUG17_6436</name>
</gene>
<evidence type="ECO:0000313" key="4">
    <source>
        <dbReference type="Proteomes" id="UP000790347"/>
    </source>
</evidence>
<dbReference type="Proteomes" id="UP000828236">
    <property type="component" value="Unassembled WGS sequence"/>
</dbReference>
<reference evidence="2" key="3">
    <citation type="journal article" date="2021" name="World Allergy Organ. J.">
        <title>Chromosome-level assembly of Dermatophagoides farinae genome and transcriptome reveals two novel allergens Der f 37 and Der f 39.</title>
        <authorList>
            <person name="Chen J."/>
            <person name="Cai Z."/>
            <person name="Fan D."/>
            <person name="Hu J."/>
            <person name="Hou Y."/>
            <person name="He Y."/>
            <person name="Zhang Z."/>
            <person name="Zhao Z."/>
            <person name="Gao P."/>
            <person name="Hu W."/>
            <person name="Sun J."/>
            <person name="Li J."/>
            <person name="Ji K."/>
        </authorList>
    </citation>
    <scope>NUCLEOTIDE SEQUENCE</scope>
    <source>
        <strain evidence="2">JKM2019</strain>
    </source>
</reference>